<dbReference type="PANTHER" id="PTHR44942:SF4">
    <property type="entry name" value="METHYLTRANSFERASE TYPE 11 DOMAIN-CONTAINING PROTEIN"/>
    <property type="match status" value="1"/>
</dbReference>
<dbReference type="OrthoDB" id="43862at2"/>
<name>A0A368W2R1_9BACL</name>
<keyword evidence="5" id="KW-1185">Reference proteome</keyword>
<dbReference type="EMBL" id="QPJD01000005">
    <property type="protein sequence ID" value="RCW49086.1"/>
    <property type="molecule type" value="Genomic_DNA"/>
</dbReference>
<evidence type="ECO:0000313" key="4">
    <source>
        <dbReference type="EMBL" id="RCW49086.1"/>
    </source>
</evidence>
<comment type="caution">
    <text evidence="4">The sequence shown here is derived from an EMBL/GenBank/DDBJ whole genome shotgun (WGS) entry which is preliminary data.</text>
</comment>
<reference evidence="4 5" key="1">
    <citation type="submission" date="2018-07" db="EMBL/GenBank/DDBJ databases">
        <title>Genomic Encyclopedia of Type Strains, Phase III (KMG-III): the genomes of soil and plant-associated and newly described type strains.</title>
        <authorList>
            <person name="Whitman W."/>
        </authorList>
    </citation>
    <scope>NUCLEOTIDE SEQUENCE [LARGE SCALE GENOMIC DNA]</scope>
    <source>
        <strain evidence="4 5">CECT 7506</strain>
    </source>
</reference>
<accession>A0A368W2R1</accession>
<evidence type="ECO:0000256" key="2">
    <source>
        <dbReference type="ARBA" id="ARBA00022679"/>
    </source>
</evidence>
<dbReference type="InterPro" id="IPR051052">
    <property type="entry name" value="Diverse_substrate_MTase"/>
</dbReference>
<dbReference type="AlphaFoldDB" id="A0A368W2R1"/>
<dbReference type="GO" id="GO:0032259">
    <property type="term" value="P:methylation"/>
    <property type="evidence" value="ECO:0007669"/>
    <property type="project" value="UniProtKB-KW"/>
</dbReference>
<keyword evidence="4" id="KW-0830">Ubiquinone</keyword>
<dbReference type="InterPro" id="IPR025714">
    <property type="entry name" value="Methyltranfer_dom"/>
</dbReference>
<proteinExistence type="predicted"/>
<protein>
    <submittedName>
        <fullName evidence="4">Ubiquinone/menaquinone biosynthesis C-methylase UbiE</fullName>
    </submittedName>
</protein>
<dbReference type="RefSeq" id="WP_114379824.1">
    <property type="nucleotide sequence ID" value="NZ_QPJD01000005.1"/>
</dbReference>
<evidence type="ECO:0000313" key="5">
    <source>
        <dbReference type="Proteomes" id="UP000252415"/>
    </source>
</evidence>
<keyword evidence="1 4" id="KW-0489">Methyltransferase</keyword>
<dbReference type="Pfam" id="PF13847">
    <property type="entry name" value="Methyltransf_31"/>
    <property type="match status" value="1"/>
</dbReference>
<dbReference type="Proteomes" id="UP000252415">
    <property type="component" value="Unassembled WGS sequence"/>
</dbReference>
<dbReference type="CDD" id="cd02440">
    <property type="entry name" value="AdoMet_MTases"/>
    <property type="match status" value="1"/>
</dbReference>
<dbReference type="GO" id="GO:0008168">
    <property type="term" value="F:methyltransferase activity"/>
    <property type="evidence" value="ECO:0007669"/>
    <property type="project" value="UniProtKB-KW"/>
</dbReference>
<gene>
    <name evidence="4" type="ORF">DFP97_105271</name>
</gene>
<organism evidence="4 5">
    <name type="scientific">Paenibacillus prosopidis</name>
    <dbReference type="NCBI Taxonomy" id="630520"/>
    <lineage>
        <taxon>Bacteria</taxon>
        <taxon>Bacillati</taxon>
        <taxon>Bacillota</taxon>
        <taxon>Bacilli</taxon>
        <taxon>Bacillales</taxon>
        <taxon>Paenibacillaceae</taxon>
        <taxon>Paenibacillus</taxon>
    </lineage>
</organism>
<dbReference type="InterPro" id="IPR029063">
    <property type="entry name" value="SAM-dependent_MTases_sf"/>
</dbReference>
<evidence type="ECO:0000256" key="1">
    <source>
        <dbReference type="ARBA" id="ARBA00022603"/>
    </source>
</evidence>
<keyword evidence="2" id="KW-0808">Transferase</keyword>
<dbReference type="PANTHER" id="PTHR44942">
    <property type="entry name" value="METHYLTRANSF_11 DOMAIN-CONTAINING PROTEIN"/>
    <property type="match status" value="1"/>
</dbReference>
<dbReference type="SUPFAM" id="SSF53335">
    <property type="entry name" value="S-adenosyl-L-methionine-dependent methyltransferases"/>
    <property type="match status" value="1"/>
</dbReference>
<feature type="domain" description="Methyltransferase" evidence="3">
    <location>
        <begin position="46"/>
        <end position="151"/>
    </location>
</feature>
<evidence type="ECO:0000259" key="3">
    <source>
        <dbReference type="Pfam" id="PF13847"/>
    </source>
</evidence>
<sequence length="267" mass="30628">MSASKGNESIVRVEFKKQARGFSNKLLTLNSEELLNWIRVSLNLNMGMTVLDVAAGTGILSRSIAPFVQKVTSIDLSQDMISEGIYQNQQLNIANIEFNMAHAEDISYSQGSFDLVISRLAFHHFTNPERVLHEMSRVCDELGSVCVVDMISPEDDDLYNLYNKYERLRDPSHTNALKESEFVKLFKQNGLEICNMETLDVPIHLKRWLELTHTNDQIASRINRDIELELESKKAITGLFPYIDNGEIKFNQKWIKIIGKRVKESRF</sequence>
<dbReference type="Gene3D" id="3.40.50.150">
    <property type="entry name" value="Vaccinia Virus protein VP39"/>
    <property type="match status" value="1"/>
</dbReference>